<accession>A0ABU3NMY3</accession>
<dbReference type="RefSeq" id="WP_315624837.1">
    <property type="nucleotide sequence ID" value="NZ_JAUHMF010000001.1"/>
</dbReference>
<dbReference type="PANTHER" id="PTHR38784">
    <property type="entry name" value="SUCROSE PHOSPHORYLASE"/>
    <property type="match status" value="1"/>
</dbReference>
<dbReference type="EMBL" id="JAUHMF010000001">
    <property type="protein sequence ID" value="MDT8898192.1"/>
    <property type="molecule type" value="Genomic_DNA"/>
</dbReference>
<keyword evidence="6" id="KW-1185">Reference proteome</keyword>
<dbReference type="Gene3D" id="3.20.20.80">
    <property type="entry name" value="Glycosidases"/>
    <property type="match status" value="1"/>
</dbReference>
<keyword evidence="3 5" id="KW-0808">Transferase</keyword>
<dbReference type="InterPro" id="IPR045857">
    <property type="entry name" value="O16G_dom_2"/>
</dbReference>
<organism evidence="5 6">
    <name type="scientific">Thermanaerothrix solaris</name>
    <dbReference type="NCBI Taxonomy" id="3058434"/>
    <lineage>
        <taxon>Bacteria</taxon>
        <taxon>Bacillati</taxon>
        <taxon>Chloroflexota</taxon>
        <taxon>Anaerolineae</taxon>
        <taxon>Anaerolineales</taxon>
        <taxon>Anaerolineaceae</taxon>
        <taxon>Thermanaerothrix</taxon>
    </lineage>
</organism>
<reference evidence="5 6" key="1">
    <citation type="submission" date="2023-07" db="EMBL/GenBank/DDBJ databases">
        <title>Novel species of Thermanaerothrix with wide hydrolytic capabilities.</title>
        <authorList>
            <person name="Zayulina K.S."/>
            <person name="Podosokorskaya O.A."/>
            <person name="Elcheninov A.G."/>
        </authorList>
    </citation>
    <scope>NUCLEOTIDE SEQUENCE [LARGE SCALE GENOMIC DNA]</scope>
    <source>
        <strain evidence="5 6">4228-RoL</strain>
    </source>
</reference>
<dbReference type="Proteomes" id="UP001254165">
    <property type="component" value="Unassembled WGS sequence"/>
</dbReference>
<evidence type="ECO:0000313" key="6">
    <source>
        <dbReference type="Proteomes" id="UP001254165"/>
    </source>
</evidence>
<sequence>MTVHNKVQLITYPDSLGGNLNLLSHVLDRYFPHLFEGGIHILPPYPSSGDRGFAPINQMEIDPRFGTWDDIRRLGTKYPILLDLIVNHISARSPQFRDFLRNGANSPYADMFLPIEKFWPDKNPPREDIEKIFLRRPTPFSDYVIEGTEEVRTLWTTFGKTTPSEQVDIDIHSPVARNYLKECFINFSRNNVKIVRLDAIGYVVKKIGTSCFFVEPDIYEFLEWLKSIAEPLDIDLLPELHADFSTQLKLSQRGYWIYDFILPYMVLEALLFKNSQRLKEYLAVRPPRQFTMLDCHDGIPVKPDLDGLLDLDKTQRVVEICLERGANLSRIFSPKYKDRGGFDVHQIRGTYYSMLGGDDRAYLIARAIQLFVPGIPQVYYVGLLAGENDRLEGDHVDGREINRHNYSLAEIEQALERPIVKNIVTLIRFRNSHPAFDGHFSLIPCADHEVALRWDNEGTVTRLFADLSTNTLAIDYTDPVTGVEKTLEFE</sequence>
<dbReference type="PANTHER" id="PTHR38784:SF1">
    <property type="entry name" value="SUCROSE PHOSPHORYLASE"/>
    <property type="match status" value="1"/>
</dbReference>
<evidence type="ECO:0000259" key="4">
    <source>
        <dbReference type="SMART" id="SM00642"/>
    </source>
</evidence>
<evidence type="ECO:0000256" key="2">
    <source>
        <dbReference type="ARBA" id="ARBA00022676"/>
    </source>
</evidence>
<evidence type="ECO:0000256" key="1">
    <source>
        <dbReference type="ARBA" id="ARBA00008452"/>
    </source>
</evidence>
<gene>
    <name evidence="5" type="primary">gtfA</name>
    <name evidence="5" type="ORF">QYE77_07915</name>
</gene>
<dbReference type="GO" id="GO:0009018">
    <property type="term" value="F:sucrose phosphorylase activity"/>
    <property type="evidence" value="ECO:0007669"/>
    <property type="project" value="UniProtKB-EC"/>
</dbReference>
<dbReference type="Gene3D" id="3.90.400.10">
    <property type="entry name" value="Oligo-1,6-glucosidase, Domain 2"/>
    <property type="match status" value="1"/>
</dbReference>
<dbReference type="Pfam" id="PF00128">
    <property type="entry name" value="Alpha-amylase"/>
    <property type="match status" value="1"/>
</dbReference>
<dbReference type="NCBIfam" id="TIGR03852">
    <property type="entry name" value="sucrose_gtfA"/>
    <property type="match status" value="1"/>
</dbReference>
<name>A0ABU3NMY3_9CHLR</name>
<dbReference type="SUPFAM" id="SSF51445">
    <property type="entry name" value="(Trans)glycosidases"/>
    <property type="match status" value="1"/>
</dbReference>
<dbReference type="InterPro" id="IPR022527">
    <property type="entry name" value="Sucrose_phospho"/>
</dbReference>
<evidence type="ECO:0000256" key="3">
    <source>
        <dbReference type="ARBA" id="ARBA00022679"/>
    </source>
</evidence>
<comment type="caution">
    <text evidence="5">The sequence shown here is derived from an EMBL/GenBank/DDBJ whole genome shotgun (WGS) entry which is preliminary data.</text>
</comment>
<dbReference type="SMART" id="SM00642">
    <property type="entry name" value="Aamy"/>
    <property type="match status" value="1"/>
</dbReference>
<dbReference type="EC" id="2.4.1.7" evidence="5"/>
<proteinExistence type="inferred from homology"/>
<protein>
    <submittedName>
        <fullName evidence="5">Sucrose phosphorylase</fullName>
        <ecNumber evidence="5">2.4.1.7</ecNumber>
    </submittedName>
</protein>
<comment type="similarity">
    <text evidence="1">Belongs to the glycosyl hydrolase 13 family. Sucrose phosphorylase subfamily.</text>
</comment>
<keyword evidence="2 5" id="KW-0328">Glycosyltransferase</keyword>
<feature type="domain" description="Glycosyl hydrolase family 13 catalytic" evidence="4">
    <location>
        <begin position="8"/>
        <end position="430"/>
    </location>
</feature>
<dbReference type="InterPro" id="IPR006047">
    <property type="entry name" value="GH13_cat_dom"/>
</dbReference>
<evidence type="ECO:0000313" key="5">
    <source>
        <dbReference type="EMBL" id="MDT8898192.1"/>
    </source>
</evidence>
<dbReference type="InterPro" id="IPR017853">
    <property type="entry name" value="GH"/>
</dbReference>